<protein>
    <submittedName>
        <fullName evidence="2">Uncharacterized protein</fullName>
    </submittedName>
</protein>
<keyword evidence="1" id="KW-0732">Signal</keyword>
<evidence type="ECO:0000313" key="3">
    <source>
        <dbReference type="Proteomes" id="UP001172101"/>
    </source>
</evidence>
<dbReference type="RefSeq" id="XP_060291211.1">
    <property type="nucleotide sequence ID" value="XM_060440401.1"/>
</dbReference>
<proteinExistence type="predicted"/>
<sequence>MKTASFVSLLGSIALFGGSASAFKGWITAHTAVKPAGPPCAANPYIGDFNYVAIYDSYSTSTYACATTKPPCECKKSCKCNVECCETSPGGYTFKATYWQSDDGCHNFDFKGALDAKAGSCKYPTNKGAAPSCQFAA</sequence>
<comment type="caution">
    <text evidence="2">The sequence shown here is derived from an EMBL/GenBank/DDBJ whole genome shotgun (WGS) entry which is preliminary data.</text>
</comment>
<evidence type="ECO:0000313" key="2">
    <source>
        <dbReference type="EMBL" id="KAK0706117.1"/>
    </source>
</evidence>
<reference evidence="2" key="1">
    <citation type="submission" date="2023-06" db="EMBL/GenBank/DDBJ databases">
        <title>Genome-scale phylogeny and comparative genomics of the fungal order Sordariales.</title>
        <authorList>
            <consortium name="Lawrence Berkeley National Laboratory"/>
            <person name="Hensen N."/>
            <person name="Bonometti L."/>
            <person name="Westerberg I."/>
            <person name="Brannstrom I.O."/>
            <person name="Guillou S."/>
            <person name="Cros-Aarteil S."/>
            <person name="Calhoun S."/>
            <person name="Haridas S."/>
            <person name="Kuo A."/>
            <person name="Mondo S."/>
            <person name="Pangilinan J."/>
            <person name="Riley R."/>
            <person name="LaButti K."/>
            <person name="Andreopoulos B."/>
            <person name="Lipzen A."/>
            <person name="Chen C."/>
            <person name="Yanf M."/>
            <person name="Daum C."/>
            <person name="Ng V."/>
            <person name="Clum A."/>
            <person name="Steindorff A."/>
            <person name="Ohm R."/>
            <person name="Martin F."/>
            <person name="Silar P."/>
            <person name="Natvig D."/>
            <person name="Lalanne C."/>
            <person name="Gautier V."/>
            <person name="Ament-velasquez S.L."/>
            <person name="Kruys A."/>
            <person name="Hutchinson M.I."/>
            <person name="Powell A.J."/>
            <person name="Barry K."/>
            <person name="Miller A.N."/>
            <person name="Grigoriev I.V."/>
            <person name="Debuchy R."/>
            <person name="Gladieux P."/>
            <person name="Thoren M.H."/>
            <person name="Johannesson H."/>
        </authorList>
    </citation>
    <scope>NUCLEOTIDE SEQUENCE</scope>
    <source>
        <strain evidence="2">SMH2392-1A</strain>
    </source>
</reference>
<feature type="chain" id="PRO_5041350699" evidence="1">
    <location>
        <begin position="23"/>
        <end position="137"/>
    </location>
</feature>
<gene>
    <name evidence="2" type="ORF">B0T26DRAFT_679841</name>
</gene>
<dbReference type="Proteomes" id="UP001172101">
    <property type="component" value="Unassembled WGS sequence"/>
</dbReference>
<feature type="signal peptide" evidence="1">
    <location>
        <begin position="1"/>
        <end position="22"/>
    </location>
</feature>
<evidence type="ECO:0000256" key="1">
    <source>
        <dbReference type="SAM" id="SignalP"/>
    </source>
</evidence>
<dbReference type="GeneID" id="85323671"/>
<accession>A0AA40DMD2</accession>
<keyword evidence="3" id="KW-1185">Reference proteome</keyword>
<organism evidence="2 3">
    <name type="scientific">Lasiosphaeria miniovina</name>
    <dbReference type="NCBI Taxonomy" id="1954250"/>
    <lineage>
        <taxon>Eukaryota</taxon>
        <taxon>Fungi</taxon>
        <taxon>Dikarya</taxon>
        <taxon>Ascomycota</taxon>
        <taxon>Pezizomycotina</taxon>
        <taxon>Sordariomycetes</taxon>
        <taxon>Sordariomycetidae</taxon>
        <taxon>Sordariales</taxon>
        <taxon>Lasiosphaeriaceae</taxon>
        <taxon>Lasiosphaeria</taxon>
    </lineage>
</organism>
<dbReference type="EMBL" id="JAUIRO010000007">
    <property type="protein sequence ID" value="KAK0706117.1"/>
    <property type="molecule type" value="Genomic_DNA"/>
</dbReference>
<dbReference type="AlphaFoldDB" id="A0AA40DMD2"/>
<name>A0AA40DMD2_9PEZI</name>